<evidence type="ECO:0000256" key="1">
    <source>
        <dbReference type="SAM" id="Phobius"/>
    </source>
</evidence>
<organism evidence="2 3">
    <name type="scientific">Jannaschia aquimarina</name>
    <dbReference type="NCBI Taxonomy" id="935700"/>
    <lineage>
        <taxon>Bacteria</taxon>
        <taxon>Pseudomonadati</taxon>
        <taxon>Pseudomonadota</taxon>
        <taxon>Alphaproteobacteria</taxon>
        <taxon>Rhodobacterales</taxon>
        <taxon>Roseobacteraceae</taxon>
        <taxon>Jannaschia</taxon>
    </lineage>
</organism>
<keyword evidence="3" id="KW-1185">Reference proteome</keyword>
<protein>
    <recommendedName>
        <fullName evidence="4">DUF2254 domain-containing protein</fullName>
    </recommendedName>
</protein>
<proteinExistence type="predicted"/>
<sequence length="405" mass="43860">MRSNPMPDRSVLAAPIAPLRKILQDIRASYWFIPACLSVLAVLLAWGTWVLESDEWMPEMTLGRDAARNLVTTIAAAVIGVAGVMFSLTLVAVTHAAGKYGPRLIGNFMRDRGTQWALGIMVATFVHALTTLILIDGVSAASLRLPVLCSVGLAFVSVGAMIFFIHHVPETVNVSNIAASLGQRLTRMVRAEIDEADARDADASEIPDRAPDLQPEPPGAGYIQAIGVTKLREIADEHDLIIRVEASPGSFVTPHAPLLSVWGSADWDEIRSDIDATIAIGREPTETQTLTFLADQLVEMAGIALSPGVNDPFTAITCLNWLGAALTEALEYEGGLDPKQSGRVHLPQLTFETIYDHAFHAAIPYVRDDRMASEALIAHLRALSTRCDGRARRTVLRDMRDLSSG</sequence>
<keyword evidence="1" id="KW-1133">Transmembrane helix</keyword>
<feature type="transmembrane region" description="Helical" evidence="1">
    <location>
        <begin position="116"/>
        <end position="135"/>
    </location>
</feature>
<gene>
    <name evidence="2" type="ORF">jaqu_28400</name>
</gene>
<evidence type="ECO:0000313" key="2">
    <source>
        <dbReference type="EMBL" id="KIT15406.1"/>
    </source>
</evidence>
<dbReference type="EMBL" id="JYFE01000050">
    <property type="protein sequence ID" value="KIT15406.1"/>
    <property type="molecule type" value="Genomic_DNA"/>
</dbReference>
<dbReference type="InterPro" id="IPR018723">
    <property type="entry name" value="DUF2254_membrane"/>
</dbReference>
<feature type="transmembrane region" description="Helical" evidence="1">
    <location>
        <begin position="30"/>
        <end position="51"/>
    </location>
</feature>
<dbReference type="STRING" id="935700.jaqu_28400"/>
<feature type="transmembrane region" description="Helical" evidence="1">
    <location>
        <begin position="71"/>
        <end position="95"/>
    </location>
</feature>
<comment type="caution">
    <text evidence="2">The sequence shown here is derived from an EMBL/GenBank/DDBJ whole genome shotgun (WGS) entry which is preliminary data.</text>
</comment>
<reference evidence="2 3" key="1">
    <citation type="submission" date="2015-02" db="EMBL/GenBank/DDBJ databases">
        <title>Genome Sequence of Jannaschia aquimarina DSM28248, a member of the Roseobacter clade.</title>
        <authorList>
            <person name="Voget S."/>
            <person name="Daniel R."/>
        </authorList>
    </citation>
    <scope>NUCLEOTIDE SEQUENCE [LARGE SCALE GENOMIC DNA]</scope>
    <source>
        <strain evidence="2 3">GSW-M26</strain>
    </source>
</reference>
<keyword evidence="1" id="KW-0472">Membrane</keyword>
<accession>A0A0D1EEU6</accession>
<dbReference type="PATRIC" id="fig|935700.4.peg.2940"/>
<keyword evidence="1" id="KW-0812">Transmembrane</keyword>
<evidence type="ECO:0008006" key="4">
    <source>
        <dbReference type="Google" id="ProtNLM"/>
    </source>
</evidence>
<dbReference type="AlphaFoldDB" id="A0A0D1EEU6"/>
<dbReference type="Proteomes" id="UP000032232">
    <property type="component" value="Unassembled WGS sequence"/>
</dbReference>
<dbReference type="Pfam" id="PF10011">
    <property type="entry name" value="DUF2254"/>
    <property type="match status" value="1"/>
</dbReference>
<feature type="transmembrane region" description="Helical" evidence="1">
    <location>
        <begin position="141"/>
        <end position="165"/>
    </location>
</feature>
<evidence type="ECO:0000313" key="3">
    <source>
        <dbReference type="Proteomes" id="UP000032232"/>
    </source>
</evidence>
<name>A0A0D1EEU6_9RHOB</name>